<keyword evidence="7 8" id="KW-0472">Membrane</keyword>
<dbReference type="Pfam" id="PF01040">
    <property type="entry name" value="UbiA"/>
    <property type="match status" value="1"/>
</dbReference>
<proteinExistence type="predicted"/>
<comment type="subcellular location">
    <subcellularLocation>
        <location evidence="1">Membrane</location>
        <topology evidence="1">Multi-pass membrane protein</topology>
    </subcellularLocation>
</comment>
<dbReference type="AlphaFoldDB" id="C2JZE1"/>
<accession>C2JZE1</accession>
<dbReference type="GO" id="GO:0042371">
    <property type="term" value="P:vitamin K biosynthetic process"/>
    <property type="evidence" value="ECO:0007669"/>
    <property type="project" value="TreeGrafter"/>
</dbReference>
<dbReference type="GO" id="GO:0009234">
    <property type="term" value="P:menaquinone biosynthetic process"/>
    <property type="evidence" value="ECO:0007669"/>
    <property type="project" value="UniProtKB-UniPathway"/>
</dbReference>
<dbReference type="PANTHER" id="PTHR13929:SF0">
    <property type="entry name" value="UBIA PRENYLTRANSFERASE DOMAIN-CONTAINING PROTEIN 1"/>
    <property type="match status" value="1"/>
</dbReference>
<evidence type="ECO:0000256" key="1">
    <source>
        <dbReference type="ARBA" id="ARBA00004141"/>
    </source>
</evidence>
<feature type="transmembrane region" description="Helical" evidence="8">
    <location>
        <begin position="309"/>
        <end position="330"/>
    </location>
</feature>
<evidence type="ECO:0000256" key="8">
    <source>
        <dbReference type="SAM" id="Phobius"/>
    </source>
</evidence>
<dbReference type="Gene3D" id="1.10.357.140">
    <property type="entry name" value="UbiA prenyltransferase"/>
    <property type="match status" value="1"/>
</dbReference>
<evidence type="ECO:0000313" key="9">
    <source>
        <dbReference type="EMBL" id="EEN79614.1"/>
    </source>
</evidence>
<dbReference type="CDD" id="cd13962">
    <property type="entry name" value="PT_UbiA_UBIAD1"/>
    <property type="match status" value="1"/>
</dbReference>
<organism evidence="9 10">
    <name type="scientific">Lacticaseibacillus rhamnosus (strain LMS2-1)</name>
    <dbReference type="NCBI Taxonomy" id="525361"/>
    <lineage>
        <taxon>Bacteria</taxon>
        <taxon>Bacillati</taxon>
        <taxon>Bacillota</taxon>
        <taxon>Bacilli</taxon>
        <taxon>Lactobacillales</taxon>
        <taxon>Lactobacillaceae</taxon>
        <taxon>Lacticaseibacillus</taxon>
    </lineage>
</organism>
<evidence type="ECO:0000256" key="3">
    <source>
        <dbReference type="ARBA" id="ARBA00022428"/>
    </source>
</evidence>
<reference evidence="9" key="1">
    <citation type="submission" date="2009-01" db="EMBL/GenBank/DDBJ databases">
        <authorList>
            <person name="Qin X."/>
            <person name="Bachman B."/>
            <person name="Battles P."/>
            <person name="Bell A."/>
            <person name="Bess C."/>
            <person name="Bickham C."/>
            <person name="Chaboub L."/>
            <person name="Chen D."/>
            <person name="Coyle M."/>
            <person name="Deiros D.R."/>
            <person name="Dinh H."/>
            <person name="Forbes L."/>
            <person name="Fowler G."/>
            <person name="Francisco L."/>
            <person name="Fu Q."/>
            <person name="Gubbala S."/>
            <person name="Hale W."/>
            <person name="Han Y."/>
            <person name="Hemphill L."/>
            <person name="Highlander S.K."/>
            <person name="Hirani K."/>
            <person name="Hogues M."/>
            <person name="Jackson L."/>
            <person name="Jakkamsetti A."/>
            <person name="Javaid M."/>
            <person name="Jiang H."/>
            <person name="Korchina V."/>
            <person name="Kovar C."/>
            <person name="Lara F."/>
            <person name="Lee S."/>
            <person name="Mata R."/>
            <person name="Mathew T."/>
            <person name="Moen C."/>
            <person name="Morales K."/>
            <person name="Munidasa M."/>
            <person name="Nazareth L."/>
            <person name="Ngo R."/>
            <person name="Nguyen L."/>
            <person name="Okwuonu G."/>
            <person name="Ongeri F."/>
            <person name="Patil S."/>
            <person name="Petrosino J."/>
            <person name="Pham C."/>
            <person name="Pham P."/>
            <person name="Pu L.-L."/>
            <person name="Puazo M."/>
            <person name="Raj R."/>
            <person name="Reid J."/>
            <person name="Rouhana J."/>
            <person name="Saada N."/>
            <person name="Shang Y."/>
            <person name="Simmons D."/>
            <person name="Thornton R."/>
            <person name="Warren J."/>
            <person name="Weissenberger G."/>
            <person name="Zhang J."/>
            <person name="Zhang L."/>
            <person name="Zhou C."/>
            <person name="Zhu D."/>
            <person name="Muzny D."/>
            <person name="Worley K."/>
            <person name="Gibbs R."/>
        </authorList>
    </citation>
    <scope>NUCLEOTIDE SEQUENCE [LARGE SCALE GENOMIC DNA]</scope>
    <source>
        <strain evidence="9">LMS2-1</strain>
    </source>
</reference>
<feature type="transmembrane region" description="Helical" evidence="8">
    <location>
        <begin position="175"/>
        <end position="194"/>
    </location>
</feature>
<evidence type="ECO:0000256" key="7">
    <source>
        <dbReference type="ARBA" id="ARBA00023136"/>
    </source>
</evidence>
<keyword evidence="6 8" id="KW-1133">Transmembrane helix</keyword>
<feature type="transmembrane region" description="Helical" evidence="8">
    <location>
        <begin position="119"/>
        <end position="138"/>
    </location>
</feature>
<dbReference type="GO" id="GO:0004659">
    <property type="term" value="F:prenyltransferase activity"/>
    <property type="evidence" value="ECO:0007669"/>
    <property type="project" value="InterPro"/>
</dbReference>
<dbReference type="HOGENOM" id="CLU_043611_3_1_9"/>
<feature type="transmembrane region" description="Helical" evidence="8">
    <location>
        <begin position="200"/>
        <end position="229"/>
    </location>
</feature>
<evidence type="ECO:0000256" key="4">
    <source>
        <dbReference type="ARBA" id="ARBA00022679"/>
    </source>
</evidence>
<sequence length="332" mass="37200">MNHAFSLFPKDIFTLLYLILKSQLLEVVMSISVFLELVEVKAKTASVFPFLLGTLFAWYHYHTLHIPELLVFFVAMLLFNMAVDANDNYQDYRRSEKTEALHFREKTNIIGVNHLNPSMIGWMVVAMMVTSAVLGLWMVSRTGWPLLVMGLFSFAVGYGYAGGPRPISATPYGEFFSGFTMGFVIFLIAVYVNVFNVVDFSWSLIASVYLASGLAQCAISALLLANNIADQDEDETLKRRTIVHYLGRQRSIVFFYSLYTAGFLMLIVSVLLGLLPKLTLLTLITVPLVVKNARGFAANPVKKLTFPNAIKNLFVTTLAQVVFLALGVWLNF</sequence>
<comment type="pathway">
    <text evidence="2">Quinol/quinone metabolism; menaquinone biosynthesis.</text>
</comment>
<dbReference type="InterPro" id="IPR000537">
    <property type="entry name" value="UbiA_prenyltransferase"/>
</dbReference>
<dbReference type="PIRSF" id="PIRSF005355">
    <property type="entry name" value="UBIAD1"/>
    <property type="match status" value="1"/>
</dbReference>
<evidence type="ECO:0000313" key="10">
    <source>
        <dbReference type="Proteomes" id="UP000004525"/>
    </source>
</evidence>
<keyword evidence="3" id="KW-0474">Menaquinone biosynthesis</keyword>
<dbReference type="GO" id="GO:0016020">
    <property type="term" value="C:membrane"/>
    <property type="evidence" value="ECO:0007669"/>
    <property type="project" value="UniProtKB-SubCell"/>
</dbReference>
<dbReference type="NCBIfam" id="NF004752">
    <property type="entry name" value="PRK06080.1-4"/>
    <property type="match status" value="1"/>
</dbReference>
<dbReference type="Proteomes" id="UP000004525">
    <property type="component" value="Unassembled WGS sequence"/>
</dbReference>
<protein>
    <submittedName>
        <fullName evidence="9">1,4-dihydroxy-2-naphthoate octaprenyltransferase</fullName>
    </submittedName>
</protein>
<keyword evidence="4" id="KW-0808">Transferase</keyword>
<comment type="caution">
    <text evidence="9">The sequence shown here is derived from an EMBL/GenBank/DDBJ whole genome shotgun (WGS) entry which is preliminary data.</text>
</comment>
<evidence type="ECO:0000256" key="5">
    <source>
        <dbReference type="ARBA" id="ARBA00022692"/>
    </source>
</evidence>
<evidence type="ECO:0000256" key="2">
    <source>
        <dbReference type="ARBA" id="ARBA00004863"/>
    </source>
</evidence>
<name>C2JZE1_LACRM</name>
<dbReference type="InterPro" id="IPR044878">
    <property type="entry name" value="UbiA_sf"/>
</dbReference>
<gene>
    <name evidence="9" type="ORF">HMPREF0539_2276</name>
</gene>
<feature type="transmembrane region" description="Helical" evidence="8">
    <location>
        <begin position="65"/>
        <end position="83"/>
    </location>
</feature>
<evidence type="ECO:0000256" key="6">
    <source>
        <dbReference type="ARBA" id="ARBA00022989"/>
    </source>
</evidence>
<feature type="transmembrane region" description="Helical" evidence="8">
    <location>
        <begin position="250"/>
        <end position="272"/>
    </location>
</feature>
<feature type="transmembrane region" description="Helical" evidence="8">
    <location>
        <begin position="144"/>
        <end position="163"/>
    </location>
</feature>
<dbReference type="EMBL" id="ACIZ01000097">
    <property type="protein sequence ID" value="EEN79614.1"/>
    <property type="molecule type" value="Genomic_DNA"/>
</dbReference>
<keyword evidence="10" id="KW-1185">Reference proteome</keyword>
<dbReference type="InterPro" id="IPR026046">
    <property type="entry name" value="UBIAD1"/>
</dbReference>
<dbReference type="PANTHER" id="PTHR13929">
    <property type="entry name" value="1,4-DIHYDROXY-2-NAPHTHOATE OCTAPRENYLTRANSFERASE"/>
    <property type="match status" value="1"/>
</dbReference>
<keyword evidence="5 8" id="KW-0812">Transmembrane</keyword>
<feature type="transmembrane region" description="Helical" evidence="8">
    <location>
        <begin position="12"/>
        <end position="35"/>
    </location>
</feature>
<dbReference type="UniPathway" id="UPA00079"/>